<reference evidence="1 2" key="1">
    <citation type="submission" date="2016-10" db="EMBL/GenBank/DDBJ databases">
        <authorList>
            <person name="de Groot N.N."/>
        </authorList>
    </citation>
    <scope>NUCLEOTIDE SEQUENCE [LARGE SCALE GENOMIC DNA]</scope>
    <source>
        <strain evidence="1 2">DSM 27842</strain>
    </source>
</reference>
<dbReference type="STRING" id="569882.SAMN04490248_101370"/>
<organism evidence="1 2">
    <name type="scientific">Salinihabitans flavidus</name>
    <dbReference type="NCBI Taxonomy" id="569882"/>
    <lineage>
        <taxon>Bacteria</taxon>
        <taxon>Pseudomonadati</taxon>
        <taxon>Pseudomonadota</taxon>
        <taxon>Alphaproteobacteria</taxon>
        <taxon>Rhodobacterales</taxon>
        <taxon>Roseobacteraceae</taxon>
        <taxon>Salinihabitans</taxon>
    </lineage>
</organism>
<evidence type="ECO:0000313" key="2">
    <source>
        <dbReference type="Proteomes" id="UP000198893"/>
    </source>
</evidence>
<dbReference type="AlphaFoldDB" id="A0A1H8M053"/>
<dbReference type="Proteomes" id="UP000198893">
    <property type="component" value="Unassembled WGS sequence"/>
</dbReference>
<name>A0A1H8M053_9RHOB</name>
<accession>A0A1H8M053</accession>
<dbReference type="EMBL" id="FODS01000001">
    <property type="protein sequence ID" value="SEO10660.1"/>
    <property type="molecule type" value="Genomic_DNA"/>
</dbReference>
<gene>
    <name evidence="1" type="ORF">SAMN04490248_101370</name>
</gene>
<protein>
    <recommendedName>
        <fullName evidence="3">Capsule polysaccharide biosynthesis protein</fullName>
    </recommendedName>
</protein>
<dbReference type="InterPro" id="IPR043148">
    <property type="entry name" value="TagF_C"/>
</dbReference>
<keyword evidence="2" id="KW-1185">Reference proteome</keyword>
<proteinExistence type="predicted"/>
<dbReference type="Gene3D" id="3.40.50.12580">
    <property type="match status" value="1"/>
</dbReference>
<evidence type="ECO:0008006" key="3">
    <source>
        <dbReference type="Google" id="ProtNLM"/>
    </source>
</evidence>
<evidence type="ECO:0000313" key="1">
    <source>
        <dbReference type="EMBL" id="SEO10660.1"/>
    </source>
</evidence>
<sequence>MREPFPDRAVTIRRAYYYPFWQIERTAQRWNWDVARSAFDPNEVPRDDAQRFYRFWQNRLFGAAPKATSREGFIYVPLQGRLADHRSFQSCSPFEMLEQVLERAGVRRVVATLHPNESYSKDDLDRLDSMARRHGSLSVSTAGMQDLLQRCDFVVTQNSSAAFAGYFFGKPSVLYARIDFHHIAASVEKLGTSGAFDAVEQMRPDYAAYLWWFLQHMSINAGRPDAEDRIAVRLGGFGWPVS</sequence>